<reference evidence="9 10" key="1">
    <citation type="submission" date="2019-12" db="EMBL/GenBank/DDBJ databases">
        <title>Deinococcus sp. HMF7620 Genome sequencing and assembly.</title>
        <authorList>
            <person name="Kang H."/>
            <person name="Kim H."/>
            <person name="Joh K."/>
        </authorList>
    </citation>
    <scope>NUCLEOTIDE SEQUENCE [LARGE SCALE GENOMIC DNA]</scope>
    <source>
        <strain evidence="9 10">HMF7620</strain>
    </source>
</reference>
<organism evidence="9 10">
    <name type="scientific">Deinococcus arboris</name>
    <dbReference type="NCBI Taxonomy" id="2682977"/>
    <lineage>
        <taxon>Bacteria</taxon>
        <taxon>Thermotogati</taxon>
        <taxon>Deinococcota</taxon>
        <taxon>Deinococci</taxon>
        <taxon>Deinococcales</taxon>
        <taxon>Deinococcaceae</taxon>
        <taxon>Deinococcus</taxon>
    </lineage>
</organism>
<keyword evidence="3 7" id="KW-0479">Metal-binding</keyword>
<keyword evidence="4 7" id="KW-0732">Signal</keyword>
<evidence type="ECO:0000259" key="8">
    <source>
        <dbReference type="Pfam" id="PF03918"/>
    </source>
</evidence>
<gene>
    <name evidence="9" type="ORF">GO986_01870</name>
</gene>
<accession>A0A7C9HPT8</accession>
<dbReference type="Proteomes" id="UP000483286">
    <property type="component" value="Unassembled WGS sequence"/>
</dbReference>
<evidence type="ECO:0000256" key="3">
    <source>
        <dbReference type="ARBA" id="ARBA00022723"/>
    </source>
</evidence>
<evidence type="ECO:0000313" key="9">
    <source>
        <dbReference type="EMBL" id="MVN85507.1"/>
    </source>
</evidence>
<dbReference type="InterPro" id="IPR038297">
    <property type="entry name" value="CcmH/CycL/NrfF/Ccl2_sf"/>
</dbReference>
<dbReference type="PANTHER" id="PTHR47870">
    <property type="entry name" value="CYTOCHROME C-TYPE BIOGENESIS PROTEIN CCMH"/>
    <property type="match status" value="1"/>
</dbReference>
<keyword evidence="7" id="KW-0472">Membrane</keyword>
<keyword evidence="10" id="KW-1185">Reference proteome</keyword>
<dbReference type="CDD" id="cd16378">
    <property type="entry name" value="CcmH_N"/>
    <property type="match status" value="1"/>
</dbReference>
<keyword evidence="2 7" id="KW-0349">Heme</keyword>
<evidence type="ECO:0000256" key="4">
    <source>
        <dbReference type="ARBA" id="ARBA00022729"/>
    </source>
</evidence>
<protein>
    <recommendedName>
        <fullName evidence="7">Cytochrome c-type biogenesis protein</fullName>
    </recommendedName>
</protein>
<dbReference type="EMBL" id="WQLB01000002">
    <property type="protein sequence ID" value="MVN85507.1"/>
    <property type="molecule type" value="Genomic_DNA"/>
</dbReference>
<comment type="similarity">
    <text evidence="1 7">Belongs to the CcmH/CycL/Ccl2/NrfF family.</text>
</comment>
<evidence type="ECO:0000256" key="7">
    <source>
        <dbReference type="RuleBase" id="RU364112"/>
    </source>
</evidence>
<proteinExistence type="inferred from homology"/>
<evidence type="ECO:0000256" key="2">
    <source>
        <dbReference type="ARBA" id="ARBA00022617"/>
    </source>
</evidence>
<keyword evidence="7" id="KW-1133">Transmembrane helix</keyword>
<evidence type="ECO:0000313" key="10">
    <source>
        <dbReference type="Proteomes" id="UP000483286"/>
    </source>
</evidence>
<dbReference type="PANTHER" id="PTHR47870:SF1">
    <property type="entry name" value="CYTOCHROME C-TYPE BIOGENESIS PROTEIN CCMH"/>
    <property type="match status" value="1"/>
</dbReference>
<evidence type="ECO:0000256" key="6">
    <source>
        <dbReference type="ARBA" id="ARBA00023004"/>
    </source>
</evidence>
<feature type="domain" description="CcmH/CycL/Ccl2/NrfF N-terminal" evidence="8">
    <location>
        <begin position="17"/>
        <end position="127"/>
    </location>
</feature>
<keyword evidence="6 7" id="KW-0408">Iron</keyword>
<comment type="function">
    <text evidence="7">Possible subunit of a heme lyase.</text>
</comment>
<keyword evidence="7" id="KW-0812">Transmembrane</keyword>
<dbReference type="GO" id="GO:0017004">
    <property type="term" value="P:cytochrome complex assembly"/>
    <property type="evidence" value="ECO:0007669"/>
    <property type="project" value="UniProtKB-KW"/>
</dbReference>
<dbReference type="AlphaFoldDB" id="A0A7C9HPT8"/>
<comment type="caution">
    <text evidence="9">The sequence shown here is derived from an EMBL/GenBank/DDBJ whole genome shotgun (WGS) entry which is preliminary data.</text>
</comment>
<dbReference type="Gene3D" id="1.10.8.640">
    <property type="entry name" value="Cytochrome C biogenesis protein"/>
    <property type="match status" value="1"/>
</dbReference>
<sequence>MLTLGLLGGASAAPTLTPAQEARAAAIQKNLRCPLCDTGESIADSRADISATMRAAVRQQVAAGRGDGDIYLFFTQRYGNFVLLDPPKSGRNLWLWGTPLAALAAGGALLWVRFRRGPATSATLDAQQPDDAFDSYLAQVQRDTGQGRKTP</sequence>
<evidence type="ECO:0000256" key="1">
    <source>
        <dbReference type="ARBA" id="ARBA00010342"/>
    </source>
</evidence>
<dbReference type="GO" id="GO:0005886">
    <property type="term" value="C:plasma membrane"/>
    <property type="evidence" value="ECO:0007669"/>
    <property type="project" value="TreeGrafter"/>
</dbReference>
<feature type="transmembrane region" description="Helical" evidence="7">
    <location>
        <begin position="93"/>
        <end position="112"/>
    </location>
</feature>
<dbReference type="InterPro" id="IPR005616">
    <property type="entry name" value="CcmH/CycL/Ccl2/NrfF_N"/>
</dbReference>
<name>A0A7C9HPT8_9DEIO</name>
<keyword evidence="5" id="KW-0201">Cytochrome c-type biogenesis</keyword>
<dbReference type="GO" id="GO:0046872">
    <property type="term" value="F:metal ion binding"/>
    <property type="evidence" value="ECO:0007669"/>
    <property type="project" value="UniProtKB-KW"/>
</dbReference>
<dbReference type="Pfam" id="PF03918">
    <property type="entry name" value="CcmH"/>
    <property type="match status" value="1"/>
</dbReference>
<evidence type="ECO:0000256" key="5">
    <source>
        <dbReference type="ARBA" id="ARBA00022748"/>
    </source>
</evidence>
<dbReference type="InterPro" id="IPR051263">
    <property type="entry name" value="C-type_cytochrome_biogenesis"/>
</dbReference>